<dbReference type="AlphaFoldDB" id="A0A7H2PQR0"/>
<proteinExistence type="predicted"/>
<dbReference type="RefSeq" id="WP_068557546.1">
    <property type="nucleotide sequence ID" value="NZ_BKEE01000024.1"/>
</dbReference>
<dbReference type="EMBL" id="CP061561">
    <property type="protein sequence ID" value="QNX05193.1"/>
    <property type="molecule type" value="Genomic_DNA"/>
</dbReference>
<reference evidence="1 2" key="2">
    <citation type="submission" date="2020-09" db="EMBL/GenBank/DDBJ databases">
        <authorList>
            <person name="Chen F.-J."/>
            <person name="Lee Y.-T."/>
        </authorList>
    </citation>
    <scope>NUCLEOTIDE SEQUENCE [LARGE SCALE GENOMIC DNA]</scope>
    <source>
        <strain evidence="1 2">AS73</strain>
    </source>
</reference>
<name>A0A7H2PQR0_9GAMM</name>
<protein>
    <submittedName>
        <fullName evidence="1">Uncharacterized protein</fullName>
    </submittedName>
</protein>
<gene>
    <name evidence="1" type="ORF">IC796_18250</name>
</gene>
<organism evidence="1 2">
    <name type="scientific">Acinetobacter seifertii</name>
    <dbReference type="NCBI Taxonomy" id="1530123"/>
    <lineage>
        <taxon>Bacteria</taxon>
        <taxon>Pseudomonadati</taxon>
        <taxon>Pseudomonadota</taxon>
        <taxon>Gammaproteobacteria</taxon>
        <taxon>Moraxellales</taxon>
        <taxon>Moraxellaceae</taxon>
        <taxon>Acinetobacter</taxon>
        <taxon>Acinetobacter calcoaceticus/baumannii complex</taxon>
    </lineage>
</organism>
<reference evidence="2" key="1">
    <citation type="submission" date="2020-09" db="EMBL/GenBank/DDBJ databases">
        <title>Clinical and molecular characterization of Acinetobacter seifertii in Taiwan.</title>
        <authorList>
            <person name="Li L.-H."/>
            <person name="Yang Y.-S."/>
            <person name="Sun J.-R."/>
            <person name="Huang T.-W."/>
            <person name="Huang W.-C."/>
            <person name="Wang Y.-C."/>
            <person name="Kuo T.-H."/>
            <person name="Kuo S.-C."/>
            <person name="Chen T.-L."/>
        </authorList>
    </citation>
    <scope>NUCLEOTIDE SEQUENCE [LARGE SCALE GENOMIC DNA]</scope>
    <source>
        <strain evidence="2">AS73</strain>
    </source>
</reference>
<dbReference type="Proteomes" id="UP000516862">
    <property type="component" value="Chromosome"/>
</dbReference>
<accession>A0A7H2PQR0</accession>
<sequence length="465" mass="53780">MKDCSQCGKSVIKYHRIYKGEGYCHTCYVRVFKLLPCSKCGEIHRLYYKEEQAICEACRHNKPCIRCGKEGYEIGKITAYGPVCNSCSPYFREKKPCGYCGVLSSKLTKTEKNGTGLSICPKCYRKEKGYETCPQCHKNRLLIETEHGKMCKKCHEVGLINCQTCGIKMPAGMGSICDSCSWLKRFMQRVHLLKFTIPAEQIRAAFIEFSKWLLQDVGNHKAALTIELYVPFFVEITRYWNKLPSYEVILHHFKPKGLRKYLKVKQWLHILYQGNIQDSKKTDLAEESRIDALFAKIADQPIACELLQGYRAELMTRLYAGRTTLKSVRLALQPAVGLLLQRINQIPTQSEVGMYLAERSGQRAALTGFINYLNKNYDLNLICGHSEKEKIQAQQRKQKNLENEMIVFIIKSREEQNSIHIIDWIRLSMRYFHDCSYKTSSKFEVNQDQCTVLQDGKTYVLPWLQ</sequence>
<evidence type="ECO:0000313" key="2">
    <source>
        <dbReference type="Proteomes" id="UP000516862"/>
    </source>
</evidence>
<evidence type="ECO:0000313" key="1">
    <source>
        <dbReference type="EMBL" id="QNX05193.1"/>
    </source>
</evidence>